<dbReference type="GO" id="GO:0043565">
    <property type="term" value="F:sequence-specific DNA binding"/>
    <property type="evidence" value="ECO:0007669"/>
    <property type="project" value="InterPro"/>
</dbReference>
<dbReference type="KEGG" id="cmos:111434250"/>
<gene>
    <name evidence="3" type="primary">LOC111434250</name>
</gene>
<reference evidence="3" key="1">
    <citation type="submission" date="2025-08" db="UniProtKB">
        <authorList>
            <consortium name="RefSeq"/>
        </authorList>
    </citation>
    <scope>IDENTIFICATION</scope>
    <source>
        <tissue evidence="3">Young leaves</tissue>
    </source>
</reference>
<dbReference type="PANTHER" id="PTHR46354">
    <property type="entry name" value="DOG1 DOMAIN-CONTAINING PROTEIN"/>
    <property type="match status" value="1"/>
</dbReference>
<name>A0A6J1ENV7_CUCMO</name>
<dbReference type="RefSeq" id="XP_022927420.1">
    <property type="nucleotide sequence ID" value="XM_023071652.1"/>
</dbReference>
<organism evidence="2 3">
    <name type="scientific">Cucurbita moschata</name>
    <name type="common">Winter crookneck squash</name>
    <name type="synonym">Cucurbita pepo var. moschata</name>
    <dbReference type="NCBI Taxonomy" id="3662"/>
    <lineage>
        <taxon>Eukaryota</taxon>
        <taxon>Viridiplantae</taxon>
        <taxon>Streptophyta</taxon>
        <taxon>Embryophyta</taxon>
        <taxon>Tracheophyta</taxon>
        <taxon>Spermatophyta</taxon>
        <taxon>Magnoliopsida</taxon>
        <taxon>eudicotyledons</taxon>
        <taxon>Gunneridae</taxon>
        <taxon>Pentapetalae</taxon>
        <taxon>rosids</taxon>
        <taxon>fabids</taxon>
        <taxon>Cucurbitales</taxon>
        <taxon>Cucurbitaceae</taxon>
        <taxon>Cucurbiteae</taxon>
        <taxon>Cucurbita</taxon>
    </lineage>
</organism>
<dbReference type="InterPro" id="IPR025422">
    <property type="entry name" value="TGA_domain"/>
</dbReference>
<dbReference type="PROSITE" id="PS51806">
    <property type="entry name" value="DOG1"/>
    <property type="match status" value="1"/>
</dbReference>
<keyword evidence="2" id="KW-1185">Reference proteome</keyword>
<dbReference type="Pfam" id="PF14144">
    <property type="entry name" value="DOG1"/>
    <property type="match status" value="1"/>
</dbReference>
<evidence type="ECO:0000259" key="1">
    <source>
        <dbReference type="PROSITE" id="PS51806"/>
    </source>
</evidence>
<dbReference type="GO" id="GO:0006351">
    <property type="term" value="P:DNA-templated transcription"/>
    <property type="evidence" value="ECO:0007669"/>
    <property type="project" value="InterPro"/>
</dbReference>
<proteinExistence type="predicted"/>
<evidence type="ECO:0000313" key="3">
    <source>
        <dbReference type="RefSeq" id="XP_022927420.1"/>
    </source>
</evidence>
<evidence type="ECO:0000313" key="2">
    <source>
        <dbReference type="Proteomes" id="UP000504609"/>
    </source>
</evidence>
<feature type="domain" description="DOG1" evidence="1">
    <location>
        <begin position="6"/>
        <end position="242"/>
    </location>
</feature>
<dbReference type="GeneID" id="111434250"/>
<sequence>MGTQVEEKFSDFFESWVSELEDLVKHLLYASTGGGGGGSGSGGMMEVQQEPHLRSLVSKLTAHIKLYYTVKWAHAHQDVLAFFSPSWVTPLEAAYSWVTGWKPSMAFRLILPSALSPDQLLKLEQLRVKIKAQEDRVDRDMERQQMALADHHMVQLSRLETRRRNGDPMPAVVGKVEGLVDAAIKGMLLGLERTMKAADCVRLKTMKGILEVLTPLQCVRFLASISLIQIRLRQWGQPKRLPKIPPTKQ</sequence>
<dbReference type="PANTHER" id="PTHR46354:SF2">
    <property type="entry name" value="PROTEIN DOG1-LIKE 4"/>
    <property type="match status" value="1"/>
</dbReference>
<dbReference type="AlphaFoldDB" id="A0A6J1ENV7"/>
<dbReference type="Proteomes" id="UP000504609">
    <property type="component" value="Unplaced"/>
</dbReference>
<accession>A0A6J1ENV7</accession>
<protein>
    <submittedName>
        <fullName evidence="3">Protein DOG1-like 4</fullName>
    </submittedName>
</protein>
<dbReference type="InterPro" id="IPR051886">
    <property type="entry name" value="Seed_Dev/Stress_Resp_Reg"/>
</dbReference>